<dbReference type="InterPro" id="IPR029058">
    <property type="entry name" value="AB_hydrolase_fold"/>
</dbReference>
<sequence>MNEFKFDINNEVPMMTIKPISIPTPSNRGEELQVKVSMPSEGKHLPIILFAHGFGSSMHAYEPLTDFWASHGFVVIQGTHLDSRTIGLAQDDSRQPDIWRHRVEDLKSILDHLSYIEAQVPGLSGRLDKNRIATIGHSFGGQTAGNLLGLQVMYPDTKETTDLSDDRVKGGILLATAGEGGDNLTQFAKDHMPFLNPTFQYMTKPALVVVGDKDQSPLTHLGPEWMEDPYYLSPGKKSLLKLYDAEHSLGGIAGYEAKETTDENPQRIDLLQHTTWAYLRHILDIEHDSWETAQNIIKNDTNIADVFSKEE</sequence>
<dbReference type="SUPFAM" id="SSF53474">
    <property type="entry name" value="alpha/beta-Hydrolases"/>
    <property type="match status" value="1"/>
</dbReference>
<dbReference type="Pfam" id="PF07224">
    <property type="entry name" value="Chlorophyllase"/>
    <property type="match status" value="1"/>
</dbReference>
<evidence type="ECO:0000256" key="1">
    <source>
        <dbReference type="ARBA" id="ARBA00022801"/>
    </source>
</evidence>
<dbReference type="RefSeq" id="WP_002467091.1">
    <property type="nucleotide sequence ID" value="NZ_CP049802.1"/>
</dbReference>
<dbReference type="Proteomes" id="UP000814367">
    <property type="component" value="Unassembled WGS sequence"/>
</dbReference>
<accession>A0ABS9NE63</accession>
<proteinExistence type="predicted"/>
<comment type="caution">
    <text evidence="4">The sequence shown here is derived from an EMBL/GenBank/DDBJ whole genome shotgun (WGS) entry which is preliminary data.</text>
</comment>
<keyword evidence="2" id="KW-0442">Lipid degradation</keyword>
<name>A0ABS9NE63_STAWA</name>
<protein>
    <submittedName>
        <fullName evidence="4">Alpha/beta fold hydrolase</fullName>
    </submittedName>
</protein>
<gene>
    <name evidence="4" type="ORF">G8J23_02120</name>
</gene>
<dbReference type="PANTHER" id="PTHR10272:SF0">
    <property type="entry name" value="PLATELET-ACTIVATING FACTOR ACETYLHYDROLASE"/>
    <property type="match status" value="1"/>
</dbReference>
<keyword evidence="5" id="KW-1185">Reference proteome</keyword>
<dbReference type="EMBL" id="JAANHJ010000001">
    <property type="protein sequence ID" value="MCG6224813.1"/>
    <property type="molecule type" value="Genomic_DNA"/>
</dbReference>
<dbReference type="GO" id="GO:0016787">
    <property type="term" value="F:hydrolase activity"/>
    <property type="evidence" value="ECO:0007669"/>
    <property type="project" value="UniProtKB-KW"/>
</dbReference>
<evidence type="ECO:0000256" key="2">
    <source>
        <dbReference type="ARBA" id="ARBA00022963"/>
    </source>
</evidence>
<evidence type="ECO:0000256" key="3">
    <source>
        <dbReference type="ARBA" id="ARBA00023098"/>
    </source>
</evidence>
<evidence type="ECO:0000313" key="4">
    <source>
        <dbReference type="EMBL" id="MCG6224813.1"/>
    </source>
</evidence>
<evidence type="ECO:0000313" key="5">
    <source>
        <dbReference type="Proteomes" id="UP000814367"/>
    </source>
</evidence>
<organism evidence="4 5">
    <name type="scientific">Staphylococcus warneri</name>
    <dbReference type="NCBI Taxonomy" id="1292"/>
    <lineage>
        <taxon>Bacteria</taxon>
        <taxon>Bacillati</taxon>
        <taxon>Bacillota</taxon>
        <taxon>Bacilli</taxon>
        <taxon>Bacillales</taxon>
        <taxon>Staphylococcaceae</taxon>
        <taxon>Staphylococcus</taxon>
    </lineage>
</organism>
<keyword evidence="3" id="KW-0443">Lipid metabolism</keyword>
<dbReference type="PANTHER" id="PTHR10272">
    <property type="entry name" value="PLATELET-ACTIVATING FACTOR ACETYLHYDROLASE"/>
    <property type="match status" value="1"/>
</dbReference>
<keyword evidence="1 4" id="KW-0378">Hydrolase</keyword>
<dbReference type="Gene3D" id="3.40.50.1820">
    <property type="entry name" value="alpha/beta hydrolase"/>
    <property type="match status" value="1"/>
</dbReference>
<reference evidence="4 5" key="1">
    <citation type="submission" date="2020-03" db="EMBL/GenBank/DDBJ databases">
        <title>Comparative genetics of Staphylococcus warneri persistents from caprine mastitis.</title>
        <authorList>
            <person name="Franca C.A."/>
            <person name="Rosa D.S."/>
            <person name="Silva A."/>
            <person name="Rodrigues D.L.N."/>
            <person name="Santos R.G."/>
            <person name="Castillo R.E.H."/>
            <person name="Moreira M.A.S."/>
            <person name="Lima M.C."/>
            <person name="Gouveia G.V."/>
            <person name="Gouveia J.J.S."/>
            <person name="Souza R.F.S."/>
            <person name="Bertram B."/>
            <person name="Azevedo V."/>
            <person name="Costa M."/>
        </authorList>
    </citation>
    <scope>NUCLEOTIDE SEQUENCE [LARGE SCALE GENOMIC DNA]</scope>
    <source>
        <strain evidence="4 5">Cap 9.2</strain>
    </source>
</reference>
<dbReference type="InterPro" id="IPR017395">
    <property type="entry name" value="Chlorophyllase-like"/>
</dbReference>